<dbReference type="Gene3D" id="1.50.10.100">
    <property type="entry name" value="Chondroitin AC/alginate lyase"/>
    <property type="match status" value="1"/>
</dbReference>
<dbReference type="Gene3D" id="2.60.220.10">
    <property type="entry name" value="Polysaccharide lyase family 8-like, C-terminal"/>
    <property type="match status" value="1"/>
</dbReference>
<feature type="domain" description="Polysaccharide lyase family 8 C-terminal" evidence="6">
    <location>
        <begin position="637"/>
        <end position="715"/>
    </location>
</feature>
<evidence type="ECO:0000313" key="7">
    <source>
        <dbReference type="EMBL" id="EFA81334.1"/>
    </source>
</evidence>
<feature type="compositionally biased region" description="Low complexity" evidence="3">
    <location>
        <begin position="766"/>
        <end position="838"/>
    </location>
</feature>
<dbReference type="GO" id="GO:0005576">
    <property type="term" value="C:extracellular region"/>
    <property type="evidence" value="ECO:0007669"/>
    <property type="project" value="InterPro"/>
</dbReference>
<dbReference type="SUPFAM" id="SSF49863">
    <property type="entry name" value="Hyaluronate lyase-like, C-terminal domain"/>
    <property type="match status" value="1"/>
</dbReference>
<dbReference type="InterPro" id="IPR011071">
    <property type="entry name" value="Lyase_8-like_C"/>
</dbReference>
<keyword evidence="4" id="KW-0732">Signal</keyword>
<dbReference type="InterPro" id="IPR003159">
    <property type="entry name" value="Lyase_8_central_dom"/>
</dbReference>
<gene>
    <name evidence="7" type="ORF">PPL_05317</name>
</gene>
<dbReference type="InParanoid" id="D3BBC7"/>
<sequence>MKLFNKILIITCLMLGVCLADDFNVTLTNFRSVQNDLVDLEVVQTRVDQLLGTITVNGSWPDISYESSNGSSNVDSSRRGEWQPLRHAENFLMMSITFVNSNSSAPGNSSDDLLAKTLLAFDFWMSSNLTAPDNYTEYRALSSLVAGALLLQENLNQSRIDLLNSTLSEMNVSDDANRTLSNQMFVNEFILVKSLFLSDNASLSTYFNQTWQLVHISNSTLDGIKVDGTFYFNGQLIHNGNVGARFATDVLKAMVIANGTSFVATNETMDVWSNFMLNGSQWMAFYNGNNSYWNPQVVQYLITRKDGTKFSIPTDLLLKSPVHSSEFKDWVDYLTGDSNSTDSSESDDDDDSQEDQDKRRMNRQYWFGDYMVHSRGNYSVSLKFHSSRTFNTECYLGDGLPTTKMSDGSFFLQNIGSTYSDSVYPLFNWDLIPGVTTDMALNKTSVANMTCDESVRHKGLSDFAGSVSDGEYGAAAFNLMTNHSAVTGKKSWFFFEEHIVLLGFNISRSGNNNNNSTVVTAIDQRMADGDIFTSGSDSRLDGNQTEFSNITWFHHDRVGVYFPKSPASNSLNIHIGVENKTGRWEDIGSSSGNVTGQLFTAYQTHPNQSSEYQMIVIPDVDVQEFNSTVDGLSESIIILNTDDIQAVAHFQLNLVQAVFWRANASLNITMVNHNFKLSPSSPCIVQVKFLKVENDRSNSIAISISDPTQKLSNITMASCVQLTGPNATYDPNTKGSTIVFTLPSGDFSGSTLTQIYTIGGDGGSTTGNPTTGNPTTTSSTTNSPFTTGSQTTSSNPTTGNPTTGNPTTNSPFTTGSQTTSSNPTTGTPTTTEGSTTCPDGAYTDNNGAKVTTTVDVTTTSSSIIVTPSLTIIFLVIMSGYIL</sequence>
<dbReference type="Gene3D" id="2.70.98.10">
    <property type="match status" value="1"/>
</dbReference>
<evidence type="ECO:0000256" key="3">
    <source>
        <dbReference type="SAM" id="MobiDB-lite"/>
    </source>
</evidence>
<dbReference type="SUPFAM" id="SSF74650">
    <property type="entry name" value="Galactose mutarotase-like"/>
    <property type="match status" value="1"/>
</dbReference>
<organism evidence="7 8">
    <name type="scientific">Heterostelium pallidum (strain ATCC 26659 / Pp 5 / PN500)</name>
    <name type="common">Cellular slime mold</name>
    <name type="synonym">Polysphondylium pallidum</name>
    <dbReference type="NCBI Taxonomy" id="670386"/>
    <lineage>
        <taxon>Eukaryota</taxon>
        <taxon>Amoebozoa</taxon>
        <taxon>Evosea</taxon>
        <taxon>Eumycetozoa</taxon>
        <taxon>Dictyostelia</taxon>
        <taxon>Acytosteliales</taxon>
        <taxon>Acytosteliaceae</taxon>
        <taxon>Heterostelium</taxon>
    </lineage>
</organism>
<evidence type="ECO:0000259" key="6">
    <source>
        <dbReference type="Pfam" id="PF02884"/>
    </source>
</evidence>
<reference evidence="7 8" key="1">
    <citation type="journal article" date="2011" name="Genome Res.">
        <title>Phylogeny-wide analysis of social amoeba genomes highlights ancient origins for complex intercellular communication.</title>
        <authorList>
            <person name="Heidel A.J."/>
            <person name="Lawal H.M."/>
            <person name="Felder M."/>
            <person name="Schilde C."/>
            <person name="Helps N.R."/>
            <person name="Tunggal B."/>
            <person name="Rivero F."/>
            <person name="John U."/>
            <person name="Schleicher M."/>
            <person name="Eichinger L."/>
            <person name="Platzer M."/>
            <person name="Noegel A.A."/>
            <person name="Schaap P."/>
            <person name="Gloeckner G."/>
        </authorList>
    </citation>
    <scope>NUCLEOTIDE SEQUENCE [LARGE SCALE GENOMIC DNA]</scope>
    <source>
        <strain evidence="8">ATCC 26659 / Pp 5 / PN500</strain>
    </source>
</reference>
<feature type="signal peptide" evidence="4">
    <location>
        <begin position="1"/>
        <end position="20"/>
    </location>
</feature>
<dbReference type="PANTHER" id="PTHR38481:SF1">
    <property type="entry name" value="HYALURONATE LYASE"/>
    <property type="match status" value="1"/>
</dbReference>
<dbReference type="GO" id="GO:0005975">
    <property type="term" value="P:carbohydrate metabolic process"/>
    <property type="evidence" value="ECO:0007669"/>
    <property type="project" value="InterPro"/>
</dbReference>
<evidence type="ECO:0000313" key="8">
    <source>
        <dbReference type="Proteomes" id="UP000001396"/>
    </source>
</evidence>
<dbReference type="InterPro" id="IPR011013">
    <property type="entry name" value="Gal_mutarotase_sf_dom"/>
</dbReference>
<dbReference type="RefSeq" id="XP_020433452.1">
    <property type="nucleotide sequence ID" value="XM_020576203.1"/>
</dbReference>
<proteinExistence type="inferred from homology"/>
<dbReference type="InterPro" id="IPR008929">
    <property type="entry name" value="Chondroitin_lyas"/>
</dbReference>
<evidence type="ECO:0000256" key="2">
    <source>
        <dbReference type="ARBA" id="ARBA00023239"/>
    </source>
</evidence>
<dbReference type="AlphaFoldDB" id="D3BBC7"/>
<dbReference type="PANTHER" id="PTHR38481">
    <property type="entry name" value="HYALURONATE LYASE"/>
    <property type="match status" value="1"/>
</dbReference>
<evidence type="ECO:0000259" key="5">
    <source>
        <dbReference type="Pfam" id="PF02278"/>
    </source>
</evidence>
<feature type="chain" id="PRO_5003041520" evidence="4">
    <location>
        <begin position="21"/>
        <end position="882"/>
    </location>
</feature>
<comment type="caution">
    <text evidence="7">The sequence shown here is derived from an EMBL/GenBank/DDBJ whole genome shotgun (WGS) entry which is preliminary data.</text>
</comment>
<dbReference type="Pfam" id="PF02278">
    <property type="entry name" value="Lyase_8"/>
    <property type="match status" value="1"/>
</dbReference>
<protein>
    <submittedName>
        <fullName evidence="7">Uncharacterized protein</fullName>
    </submittedName>
</protein>
<dbReference type="InterPro" id="IPR004103">
    <property type="entry name" value="Lyase_8_C"/>
</dbReference>
<dbReference type="InterPro" id="IPR014718">
    <property type="entry name" value="GH-type_carb-bd"/>
</dbReference>
<dbReference type="OMA" id="AWHGGLK"/>
<feature type="region of interest" description="Disordered" evidence="3">
    <location>
        <begin position="338"/>
        <end position="358"/>
    </location>
</feature>
<evidence type="ECO:0000256" key="4">
    <source>
        <dbReference type="SAM" id="SignalP"/>
    </source>
</evidence>
<dbReference type="EMBL" id="ADBJ01000025">
    <property type="protein sequence ID" value="EFA81334.1"/>
    <property type="molecule type" value="Genomic_DNA"/>
</dbReference>
<comment type="similarity">
    <text evidence="1">Belongs to the polysaccharide lyase 8 family.</text>
</comment>
<keyword evidence="8" id="KW-1185">Reference proteome</keyword>
<dbReference type="GeneID" id="31360802"/>
<feature type="domain" description="Polysaccharide lyase family 8 central" evidence="5">
    <location>
        <begin position="362"/>
        <end position="620"/>
    </location>
</feature>
<keyword evidence="2" id="KW-0456">Lyase</keyword>
<dbReference type="SUPFAM" id="SSF48230">
    <property type="entry name" value="Chondroitin AC/alginate lyase"/>
    <property type="match status" value="1"/>
</dbReference>
<name>D3BBC7_HETP5</name>
<accession>D3BBC7</accession>
<dbReference type="GO" id="GO:0030246">
    <property type="term" value="F:carbohydrate binding"/>
    <property type="evidence" value="ECO:0007669"/>
    <property type="project" value="InterPro"/>
</dbReference>
<dbReference type="Proteomes" id="UP000001396">
    <property type="component" value="Unassembled WGS sequence"/>
</dbReference>
<feature type="region of interest" description="Disordered" evidence="3">
    <location>
        <begin position="758"/>
        <end position="846"/>
    </location>
</feature>
<dbReference type="Pfam" id="PF02884">
    <property type="entry name" value="Lyase_8_C"/>
    <property type="match status" value="1"/>
</dbReference>
<evidence type="ECO:0000256" key="1">
    <source>
        <dbReference type="ARBA" id="ARBA00006699"/>
    </source>
</evidence>
<dbReference type="InterPro" id="IPR038970">
    <property type="entry name" value="Lyase_8"/>
</dbReference>
<feature type="compositionally biased region" description="Acidic residues" evidence="3">
    <location>
        <begin position="344"/>
        <end position="354"/>
    </location>
</feature>
<dbReference type="GO" id="GO:0016837">
    <property type="term" value="F:carbon-oxygen lyase activity, acting on polysaccharides"/>
    <property type="evidence" value="ECO:0007669"/>
    <property type="project" value="UniProtKB-ARBA"/>
</dbReference>